<dbReference type="PANTHER" id="PTHR10353">
    <property type="entry name" value="GLYCOSYL HYDROLASE"/>
    <property type="match status" value="1"/>
</dbReference>
<keyword evidence="5" id="KW-0732">Signal</keyword>
<dbReference type="SUPFAM" id="SSF51445">
    <property type="entry name" value="(Trans)glycosidases"/>
    <property type="match status" value="1"/>
</dbReference>
<keyword evidence="2 6" id="KW-0378">Hydrolase</keyword>
<gene>
    <name evidence="6" type="ORF">EBN03_08125</name>
</gene>
<reference evidence="6 7" key="1">
    <citation type="submission" date="2018-10" db="EMBL/GenBank/DDBJ databases">
        <title>Isolation from cow dung.</title>
        <authorList>
            <person name="Ling L."/>
        </authorList>
    </citation>
    <scope>NUCLEOTIDE SEQUENCE [LARGE SCALE GENOMIC DNA]</scope>
    <source>
        <strain evidence="6 7">NEAU-LL90</strain>
    </source>
</reference>
<evidence type="ECO:0000256" key="4">
    <source>
        <dbReference type="RuleBase" id="RU003690"/>
    </source>
</evidence>
<evidence type="ECO:0000313" key="7">
    <source>
        <dbReference type="Proteomes" id="UP000279275"/>
    </source>
</evidence>
<comment type="similarity">
    <text evidence="1 4">Belongs to the glycosyl hydrolase 1 family.</text>
</comment>
<evidence type="ECO:0000256" key="2">
    <source>
        <dbReference type="ARBA" id="ARBA00022801"/>
    </source>
</evidence>
<name>A0A3M2L9S7_9NOCA</name>
<proteinExistence type="inferred from homology"/>
<dbReference type="RefSeq" id="WP_122187264.1">
    <property type="nucleotide sequence ID" value="NZ_RFFH01000002.1"/>
</dbReference>
<dbReference type="GO" id="GO:0016052">
    <property type="term" value="P:carbohydrate catabolic process"/>
    <property type="evidence" value="ECO:0007669"/>
    <property type="project" value="TreeGrafter"/>
</dbReference>
<dbReference type="Proteomes" id="UP000279275">
    <property type="component" value="Unassembled WGS sequence"/>
</dbReference>
<evidence type="ECO:0000256" key="3">
    <source>
        <dbReference type="ARBA" id="ARBA00023295"/>
    </source>
</evidence>
<feature type="signal peptide" evidence="5">
    <location>
        <begin position="1"/>
        <end position="27"/>
    </location>
</feature>
<dbReference type="OrthoDB" id="9765195at2"/>
<evidence type="ECO:0000256" key="1">
    <source>
        <dbReference type="ARBA" id="ARBA00010838"/>
    </source>
</evidence>
<comment type="caution">
    <text evidence="6">The sequence shown here is derived from an EMBL/GenBank/DDBJ whole genome shotgun (WGS) entry which is preliminary data.</text>
</comment>
<dbReference type="PANTHER" id="PTHR10353:SF36">
    <property type="entry name" value="LP05116P"/>
    <property type="match status" value="1"/>
</dbReference>
<keyword evidence="3" id="KW-0326">Glycosidase</keyword>
<dbReference type="InterPro" id="IPR017853">
    <property type="entry name" value="GH"/>
</dbReference>
<protein>
    <submittedName>
        <fullName evidence="6">Glycoside hydrolase family 1 protein</fullName>
    </submittedName>
</protein>
<dbReference type="AlphaFoldDB" id="A0A3M2L9S7"/>
<dbReference type="Gene3D" id="3.20.20.80">
    <property type="entry name" value="Glycosidases"/>
    <property type="match status" value="2"/>
</dbReference>
<dbReference type="EMBL" id="RFFH01000002">
    <property type="protein sequence ID" value="RMI34342.1"/>
    <property type="molecule type" value="Genomic_DNA"/>
</dbReference>
<dbReference type="InterPro" id="IPR001360">
    <property type="entry name" value="Glyco_hydro_1"/>
</dbReference>
<dbReference type="GO" id="GO:0008422">
    <property type="term" value="F:beta-glucosidase activity"/>
    <property type="evidence" value="ECO:0007669"/>
    <property type="project" value="TreeGrafter"/>
</dbReference>
<dbReference type="GO" id="GO:0005829">
    <property type="term" value="C:cytosol"/>
    <property type="evidence" value="ECO:0007669"/>
    <property type="project" value="TreeGrafter"/>
</dbReference>
<dbReference type="Pfam" id="PF00232">
    <property type="entry name" value="Glyco_hydro_1"/>
    <property type="match status" value="2"/>
</dbReference>
<accession>A0A3M2L9S7</accession>
<sequence length="434" mass="48742">MNRPARLCLALLSAAAIASGTTGPAAAAPAELPSLGPDFQWGVAMSGFQSEGHAPDSNWSRYANSGQAHDTYRDSVDFYDRYAEDIDLAAGLGVKVYRLSIEWARVQPQPGVWDDRDFAFYDAVIAKIRAAGLRPMLTLDHWVIPGWEADRGGWKNQDMVTDWLANMRRVVDRYAADDPMWVTINEPMGYVAQSIQIGDIGIGDAVPMFDRLVQAHDTIYDYIHERQPGARVTSNIAQYPVIQNLTDLLFADRVRDKLDYLGLDFYYGTSLQNPPTTDLLGSELWKNAIEPEGIYYDLRNYSEKYGLPIYVVENGLPTGDAAPRPDGYDRADHLRDTVYWLQRAKADGIDVIGYNYWSLTDNYEWGSYSNRFGLYTVDVRNDPSLTRVPTDGVDAYREITANNGVPHDYRPTRQPAVCSIVVWTQSCVRPVTVP</sequence>
<evidence type="ECO:0000313" key="6">
    <source>
        <dbReference type="EMBL" id="RMI34342.1"/>
    </source>
</evidence>
<dbReference type="PRINTS" id="PR00131">
    <property type="entry name" value="GLHYDRLASE1"/>
</dbReference>
<evidence type="ECO:0000256" key="5">
    <source>
        <dbReference type="SAM" id="SignalP"/>
    </source>
</evidence>
<keyword evidence="7" id="KW-1185">Reference proteome</keyword>
<organism evidence="6 7">
    <name type="scientific">Nocardia stercoris</name>
    <dbReference type="NCBI Taxonomy" id="2483361"/>
    <lineage>
        <taxon>Bacteria</taxon>
        <taxon>Bacillati</taxon>
        <taxon>Actinomycetota</taxon>
        <taxon>Actinomycetes</taxon>
        <taxon>Mycobacteriales</taxon>
        <taxon>Nocardiaceae</taxon>
        <taxon>Nocardia</taxon>
    </lineage>
</organism>
<feature type="chain" id="PRO_5017944184" evidence="5">
    <location>
        <begin position="28"/>
        <end position="434"/>
    </location>
</feature>